<dbReference type="RefSeq" id="WP_162667625.1">
    <property type="nucleotide sequence ID" value="NZ_LR593886.1"/>
</dbReference>
<dbReference type="EMBL" id="LR593886">
    <property type="protein sequence ID" value="VTR92813.1"/>
    <property type="molecule type" value="Genomic_DNA"/>
</dbReference>
<proteinExistence type="predicted"/>
<evidence type="ECO:0000256" key="1">
    <source>
        <dbReference type="SAM" id="MobiDB-lite"/>
    </source>
</evidence>
<feature type="region of interest" description="Disordered" evidence="1">
    <location>
        <begin position="1"/>
        <end position="44"/>
    </location>
</feature>
<sequence>MADTSPAKKPAPKGIPSTDTPGATFPGNASALVIPDPEVSPRDRVTEAVRGKPARSLVEVFAADVVALAALVPEPAHTPVIGALRDGAASAVRDSQTPSAQTVYQVAGQLAHLLGSAS</sequence>
<accession>A0A6P2CV84</accession>
<dbReference type="KEGG" id="gms:SOIL9_49010"/>
<evidence type="ECO:0000313" key="2">
    <source>
        <dbReference type="EMBL" id="VTR92813.1"/>
    </source>
</evidence>
<name>A0A6P2CV84_9BACT</name>
<protein>
    <submittedName>
        <fullName evidence="2">Uncharacterized protein</fullName>
    </submittedName>
</protein>
<reference evidence="2 3" key="1">
    <citation type="submission" date="2019-05" db="EMBL/GenBank/DDBJ databases">
        <authorList>
            <consortium name="Science for Life Laboratories"/>
        </authorList>
    </citation>
    <scope>NUCLEOTIDE SEQUENCE [LARGE SCALE GENOMIC DNA]</scope>
    <source>
        <strain evidence="2">Soil9</strain>
    </source>
</reference>
<gene>
    <name evidence="2" type="ORF">SOIL9_49010</name>
</gene>
<organism evidence="2 3">
    <name type="scientific">Gemmata massiliana</name>
    <dbReference type="NCBI Taxonomy" id="1210884"/>
    <lineage>
        <taxon>Bacteria</taxon>
        <taxon>Pseudomonadati</taxon>
        <taxon>Planctomycetota</taxon>
        <taxon>Planctomycetia</taxon>
        <taxon>Gemmatales</taxon>
        <taxon>Gemmataceae</taxon>
        <taxon>Gemmata</taxon>
    </lineage>
</organism>
<dbReference type="AlphaFoldDB" id="A0A6P2CV84"/>
<keyword evidence="3" id="KW-1185">Reference proteome</keyword>
<dbReference type="Proteomes" id="UP000464178">
    <property type="component" value="Chromosome"/>
</dbReference>
<evidence type="ECO:0000313" key="3">
    <source>
        <dbReference type="Proteomes" id="UP000464178"/>
    </source>
</evidence>